<evidence type="ECO:0000313" key="4">
    <source>
        <dbReference type="EMBL" id="SFD35268.1"/>
    </source>
</evidence>
<organism evidence="4 5">
    <name type="scientific">Thiohalospira halophila DSM 15071</name>
    <dbReference type="NCBI Taxonomy" id="1123397"/>
    <lineage>
        <taxon>Bacteria</taxon>
        <taxon>Pseudomonadati</taxon>
        <taxon>Pseudomonadota</taxon>
        <taxon>Gammaproteobacteria</taxon>
        <taxon>Thiohalospirales</taxon>
        <taxon>Thiohalospiraceae</taxon>
        <taxon>Thiohalospira</taxon>
    </lineage>
</organism>
<dbReference type="EMBL" id="FOMJ01000004">
    <property type="protein sequence ID" value="SFD35268.1"/>
    <property type="molecule type" value="Genomic_DNA"/>
</dbReference>
<gene>
    <name evidence="4" type="ORF">SAMN05660831_01502</name>
</gene>
<dbReference type="InterPro" id="IPR046865">
    <property type="entry name" value="FapA_b_solenoid"/>
</dbReference>
<dbReference type="Proteomes" id="UP000198611">
    <property type="component" value="Unassembled WGS sequence"/>
</dbReference>
<evidence type="ECO:0000256" key="1">
    <source>
        <dbReference type="SAM" id="Coils"/>
    </source>
</evidence>
<dbReference type="InterPro" id="IPR046866">
    <property type="entry name" value="FapA_N"/>
</dbReference>
<dbReference type="AlphaFoldDB" id="A0A1I1RST2"/>
<keyword evidence="1" id="KW-0175">Coiled coil</keyword>
<dbReference type="PANTHER" id="PTHR38032">
    <property type="entry name" value="POLYMERASE-RELATED"/>
    <property type="match status" value="1"/>
</dbReference>
<dbReference type="Pfam" id="PF03961">
    <property type="entry name" value="FapA"/>
    <property type="match status" value="1"/>
</dbReference>
<reference evidence="4 5" key="1">
    <citation type="submission" date="2016-10" db="EMBL/GenBank/DDBJ databases">
        <authorList>
            <person name="de Groot N.N."/>
        </authorList>
    </citation>
    <scope>NUCLEOTIDE SEQUENCE [LARGE SCALE GENOMIC DNA]</scope>
    <source>
        <strain evidence="4 5">HL3</strain>
    </source>
</reference>
<dbReference type="PANTHER" id="PTHR38032:SF1">
    <property type="entry name" value="RNA-BINDING PROTEIN KHPB N-TERMINAL DOMAIN-CONTAINING PROTEIN"/>
    <property type="match status" value="1"/>
</dbReference>
<feature type="domain" description="Flagellar Assembly Protein A N-terminal region" evidence="3">
    <location>
        <begin position="119"/>
        <end position="293"/>
    </location>
</feature>
<evidence type="ECO:0000259" key="3">
    <source>
        <dbReference type="Pfam" id="PF20250"/>
    </source>
</evidence>
<evidence type="ECO:0000313" key="5">
    <source>
        <dbReference type="Proteomes" id="UP000198611"/>
    </source>
</evidence>
<evidence type="ECO:0000256" key="2">
    <source>
        <dbReference type="SAM" id="MobiDB-lite"/>
    </source>
</evidence>
<sequence length="594" mass="64212">MADEENPETAPAGTEAAPEDEAPRDGSAEADGEGEQAGPPGAEAGLAFRQDEEGTLHADFTPSVSNVAVDGDALRRMLDEAGFGEVCLFREKVAELIRRQRDSKEPFSLAIGGHRDGAVEVTIDERGAAAEAQLRHPCGDGRAIDDEMIREALTNAGVTEGWLEEEFHRLIQDQGRTLTDPVVVARGIPPSDGEDTRFESLVPDAPERKPRDLGDDVVDYREFGGVVTVAEGDPLVRRQPPTEGEPGRTVTGDPIKPRPGRNIDFKTDSSVRIAEDDPDTLVATMGGMPVVTDTGAKVEQLVELDTVDLSTGHIDFDGTVVVKGDVAAAMRITATGDINVGGTVEAARLLADGDIVVNGGVLGRGNVRDEHGEARTEAGYIKAGGSLHARFVQNTMVEAGDSVIAKDMLNNSEVTCENQVVVGGKGGSEKAQIVGGLTRATTKVETSILGSPRSAHTRVEAGYDHEFHQRMRTCQEALADKDKLLADVERMLNYYRSYPEKAKQAEKAKPGLMKRLVATQSQAEEERQELEANREELEADLDHMRRARVVVRKQVYSNVTLVFGPKSRTTDEDIEEGGVFTLQDQWITFRRGKG</sequence>
<feature type="region of interest" description="Disordered" evidence="2">
    <location>
        <begin position="1"/>
        <end position="55"/>
    </location>
</feature>
<feature type="region of interest" description="Disordered" evidence="2">
    <location>
        <begin position="236"/>
        <end position="262"/>
    </location>
</feature>
<accession>A0A1I1RST2</accession>
<protein>
    <recommendedName>
        <fullName evidence="3">Flagellar Assembly Protein A N-terminal region domain-containing protein</fullName>
    </recommendedName>
</protein>
<dbReference type="RefSeq" id="WP_093428145.1">
    <property type="nucleotide sequence ID" value="NZ_FOMJ01000004.1"/>
</dbReference>
<dbReference type="OrthoDB" id="5807941at2"/>
<dbReference type="InterPro" id="IPR005646">
    <property type="entry name" value="FapA"/>
</dbReference>
<dbReference type="Pfam" id="PF20250">
    <property type="entry name" value="FapA_N"/>
    <property type="match status" value="1"/>
</dbReference>
<name>A0A1I1RST2_9GAMM</name>
<feature type="coiled-coil region" evidence="1">
    <location>
        <begin position="513"/>
        <end position="554"/>
    </location>
</feature>
<dbReference type="STRING" id="1123397.SAMN05660831_01502"/>
<keyword evidence="5" id="KW-1185">Reference proteome</keyword>
<proteinExistence type="predicted"/>
<feature type="compositionally biased region" description="Low complexity" evidence="2">
    <location>
        <begin position="36"/>
        <end position="47"/>
    </location>
</feature>